<dbReference type="SUPFAM" id="SSF57603">
    <property type="entry name" value="FnI-like domain"/>
    <property type="match status" value="1"/>
</dbReference>
<protein>
    <submittedName>
        <fullName evidence="4">CSON004306 protein</fullName>
    </submittedName>
</protein>
<organism evidence="4">
    <name type="scientific">Culicoides sonorensis</name>
    <name type="common">Biting midge</name>
    <dbReference type="NCBI Taxonomy" id="179676"/>
    <lineage>
        <taxon>Eukaryota</taxon>
        <taxon>Metazoa</taxon>
        <taxon>Ecdysozoa</taxon>
        <taxon>Arthropoda</taxon>
        <taxon>Hexapoda</taxon>
        <taxon>Insecta</taxon>
        <taxon>Pterygota</taxon>
        <taxon>Neoptera</taxon>
        <taxon>Endopterygota</taxon>
        <taxon>Diptera</taxon>
        <taxon>Nematocera</taxon>
        <taxon>Chironomoidea</taxon>
        <taxon>Ceratopogonidae</taxon>
        <taxon>Ceratopogoninae</taxon>
        <taxon>Culicoides</taxon>
        <taxon>Monoculicoides</taxon>
    </lineage>
</organism>
<keyword evidence="1" id="KW-0812">Transmembrane</keyword>
<name>A0A336LY79_CULSO</name>
<dbReference type="Pfam" id="PF02822">
    <property type="entry name" value="Antistasin"/>
    <property type="match status" value="1"/>
</dbReference>
<evidence type="ECO:0000256" key="1">
    <source>
        <dbReference type="SAM" id="Phobius"/>
    </source>
</evidence>
<keyword evidence="1" id="KW-0472">Membrane</keyword>
<evidence type="ECO:0000259" key="3">
    <source>
        <dbReference type="PROSITE" id="PS51252"/>
    </source>
</evidence>
<dbReference type="EMBL" id="UFQT01000184">
    <property type="protein sequence ID" value="SSX21227.1"/>
    <property type="molecule type" value="Genomic_DNA"/>
</dbReference>
<gene>
    <name evidence="4" type="primary">CSON004306</name>
</gene>
<evidence type="ECO:0000259" key="2">
    <source>
        <dbReference type="PROSITE" id="PS50184"/>
    </source>
</evidence>
<reference evidence="4" key="1">
    <citation type="submission" date="2018-07" db="EMBL/GenBank/DDBJ databases">
        <authorList>
            <person name="Quirk P.G."/>
            <person name="Krulwich T.A."/>
        </authorList>
    </citation>
    <scope>NUCLEOTIDE SEQUENCE</scope>
</reference>
<dbReference type="GO" id="GO:0004867">
    <property type="term" value="F:serine-type endopeptidase inhibitor activity"/>
    <property type="evidence" value="ECO:0007669"/>
    <property type="project" value="InterPro"/>
</dbReference>
<dbReference type="AlphaFoldDB" id="A0A336LY79"/>
<dbReference type="PROSITE" id="PS01208">
    <property type="entry name" value="VWFC_1"/>
    <property type="match status" value="1"/>
</dbReference>
<dbReference type="OMA" id="CEYHECK"/>
<dbReference type="InterPro" id="IPR004094">
    <property type="entry name" value="Antistasin-like"/>
</dbReference>
<sequence>MDEIVDCVNVVCPALQEITCPDDSYPHTVFPSHMLEAFVSTKNNANNNNNVNEEDIHKLSYHADTDDDNLSSGTIRKILEKRSILFERRESIKIVPGGHHFFGHIHKRSLSQGNNKYDYRLDKSSSGEIIASTSESSATNLHASMIVSDEKSTKRCCEYHECKCFPAHESNCKIPHCTKPLIKAVKRHASGLPGDCCDDYECIAPNYCESRLTGKRYPVGATWDEQDCQTCRCDQGETKCQMYFCKPLSCQKRILVPGACCQTCDDTATDFCTSEINCNIHCPNGFQKSDEGCNLCKCAYNIIQKIDINYTSDSIKSTDVENSLIDNHTVTLTNIQSICENQFQKNMYIFISIIITLLLVIIVIVLYLIVQKRQKNSQSYKPVANIDSNFNSLPPSCTLKGMQQYEGI</sequence>
<accession>A0A336LY79</accession>
<dbReference type="SUPFAM" id="SSF57262">
    <property type="entry name" value="Leech antihemostatic proteins"/>
    <property type="match status" value="1"/>
</dbReference>
<dbReference type="PROSITE" id="PS50184">
    <property type="entry name" value="VWFC_2"/>
    <property type="match status" value="1"/>
</dbReference>
<proteinExistence type="predicted"/>
<dbReference type="InterPro" id="IPR011061">
    <property type="entry name" value="Hirudin/antistatin"/>
</dbReference>
<dbReference type="InterPro" id="IPR001007">
    <property type="entry name" value="VWF_dom"/>
</dbReference>
<dbReference type="VEuPathDB" id="VectorBase:CSON004306"/>
<keyword evidence="1" id="KW-1133">Transmembrane helix</keyword>
<dbReference type="Gene3D" id="6.20.200.20">
    <property type="match status" value="1"/>
</dbReference>
<feature type="transmembrane region" description="Helical" evidence="1">
    <location>
        <begin position="347"/>
        <end position="370"/>
    </location>
</feature>
<dbReference type="PROSITE" id="PS51252">
    <property type="entry name" value="ANTISTASIN"/>
    <property type="match status" value="1"/>
</dbReference>
<dbReference type="SMART" id="SM00214">
    <property type="entry name" value="VWC"/>
    <property type="match status" value="1"/>
</dbReference>
<feature type="domain" description="Antistasin-like" evidence="3">
    <location>
        <begin position="273"/>
        <end position="298"/>
    </location>
</feature>
<feature type="domain" description="VWFC" evidence="2">
    <location>
        <begin position="206"/>
        <end position="265"/>
    </location>
</feature>
<evidence type="ECO:0000313" key="4">
    <source>
        <dbReference type="EMBL" id="SSX21227.1"/>
    </source>
</evidence>
<dbReference type="Pfam" id="PF23334">
    <property type="entry name" value="VWC2L_2nd"/>
    <property type="match status" value="1"/>
</dbReference>